<accession>A0A6J5NYA1</accession>
<organism evidence="1">
    <name type="scientific">uncultured Caudovirales phage</name>
    <dbReference type="NCBI Taxonomy" id="2100421"/>
    <lineage>
        <taxon>Viruses</taxon>
        <taxon>Duplodnaviria</taxon>
        <taxon>Heunggongvirae</taxon>
        <taxon>Uroviricota</taxon>
        <taxon>Caudoviricetes</taxon>
        <taxon>Peduoviridae</taxon>
        <taxon>Maltschvirus</taxon>
        <taxon>Maltschvirus maltsch</taxon>
    </lineage>
</organism>
<reference evidence="1" key="1">
    <citation type="submission" date="2020-04" db="EMBL/GenBank/DDBJ databases">
        <authorList>
            <person name="Chiriac C."/>
            <person name="Salcher M."/>
            <person name="Ghai R."/>
            <person name="Kavagutti S V."/>
        </authorList>
    </citation>
    <scope>NUCLEOTIDE SEQUENCE</scope>
</reference>
<name>A0A6J5NYA1_9CAUD</name>
<dbReference type="EMBL" id="LR796761">
    <property type="protein sequence ID" value="CAB4164489.1"/>
    <property type="molecule type" value="Genomic_DNA"/>
</dbReference>
<evidence type="ECO:0000313" key="1">
    <source>
        <dbReference type="EMBL" id="CAB4164489.1"/>
    </source>
</evidence>
<proteinExistence type="predicted"/>
<gene>
    <name evidence="1" type="ORF">UFOVP830_42</name>
</gene>
<sequence>MATKPKIISDTIPFSAAKLTAREARYLRLLTQQANNQKALTEFCKYVGWYEVHPQLSKQHPLQARIARLKQLAAMPNLWSKLK</sequence>
<protein>
    <submittedName>
        <fullName evidence="1">Uncharacterized protein</fullName>
    </submittedName>
</protein>